<dbReference type="GO" id="GO:0003899">
    <property type="term" value="F:DNA-directed RNA polymerase activity"/>
    <property type="evidence" value="ECO:0007669"/>
    <property type="project" value="UniProtKB-UniRule"/>
</dbReference>
<accession>A0A7J2TAE6</accession>
<proteinExistence type="inferred from homology"/>
<dbReference type="GO" id="GO:0000428">
    <property type="term" value="C:DNA-directed RNA polymerase complex"/>
    <property type="evidence" value="ECO:0007669"/>
    <property type="project" value="UniProtKB-KW"/>
</dbReference>
<evidence type="ECO:0000313" key="2">
    <source>
        <dbReference type="EMBL" id="HEH30952.1"/>
    </source>
</evidence>
<comment type="function">
    <text evidence="1">DNA-dependent RNA polymerase (RNAP) catalyzes the transcription of DNA into RNA using the four ribonucleoside triphosphates as substrates.</text>
</comment>
<keyword evidence="1" id="KW-0804">Transcription</keyword>
<comment type="similarity">
    <text evidence="1">Belongs to the archaeal Rpo8 RNA polymerase subunit family.</text>
</comment>
<name>A0A7J2TAE6_9CREN</name>
<dbReference type="AlphaFoldDB" id="A0A7J2TAE6"/>
<evidence type="ECO:0000256" key="1">
    <source>
        <dbReference type="HAMAP-Rule" id="MF_00866"/>
    </source>
</evidence>
<reference evidence="2" key="1">
    <citation type="journal article" date="2020" name="mSystems">
        <title>Genome- and Community-Level Interaction Insights into Carbon Utilization and Element Cycling Functions of Hydrothermarchaeota in Hydrothermal Sediment.</title>
        <authorList>
            <person name="Zhou Z."/>
            <person name="Liu Y."/>
            <person name="Xu W."/>
            <person name="Pan J."/>
            <person name="Luo Z.H."/>
            <person name="Li M."/>
        </authorList>
    </citation>
    <scope>NUCLEOTIDE SEQUENCE [LARGE SCALE GENOMIC DNA]</scope>
    <source>
        <strain evidence="2">SpSt-27</strain>
    </source>
</reference>
<comment type="catalytic activity">
    <reaction evidence="1">
        <text>RNA(n) + a ribonucleoside 5'-triphosphate = RNA(n+1) + diphosphate</text>
        <dbReference type="Rhea" id="RHEA:21248"/>
        <dbReference type="Rhea" id="RHEA-COMP:14527"/>
        <dbReference type="Rhea" id="RHEA-COMP:17342"/>
        <dbReference type="ChEBI" id="CHEBI:33019"/>
        <dbReference type="ChEBI" id="CHEBI:61557"/>
        <dbReference type="ChEBI" id="CHEBI:140395"/>
        <dbReference type="EC" id="2.7.7.6"/>
    </reaction>
</comment>
<dbReference type="InterPro" id="IPR031555">
    <property type="entry name" value="RNA_pol_Rpo8"/>
</dbReference>
<dbReference type="Pfam" id="PF16992">
    <property type="entry name" value="RNA_pol_RpbG"/>
    <property type="match status" value="1"/>
</dbReference>
<comment type="subunit">
    <text evidence="1">Part of the RNA polymerase complex.</text>
</comment>
<keyword evidence="1" id="KW-0548">Nucleotidyltransferase</keyword>
<dbReference type="InterPro" id="IPR012340">
    <property type="entry name" value="NA-bd_OB-fold"/>
</dbReference>
<comment type="caution">
    <text evidence="2">The sequence shown here is derived from an EMBL/GenBank/DDBJ whole genome shotgun (WGS) entry which is preliminary data.</text>
</comment>
<dbReference type="Gene3D" id="2.40.50.140">
    <property type="entry name" value="Nucleic acid-binding proteins"/>
    <property type="match status" value="1"/>
</dbReference>
<keyword evidence="1" id="KW-0808">Transferase</keyword>
<dbReference type="EMBL" id="DSLL01000017">
    <property type="protein sequence ID" value="HEH30952.1"/>
    <property type="molecule type" value="Genomic_DNA"/>
</dbReference>
<keyword evidence="1" id="KW-0963">Cytoplasm</keyword>
<keyword evidence="1" id="KW-0240">DNA-directed RNA polymerase</keyword>
<protein>
    <recommendedName>
        <fullName evidence="1">DNA-directed RNA polymerase subunit Rpo8</fullName>
        <ecNumber evidence="1">2.7.7.6</ecNumber>
    </recommendedName>
    <alternativeName>
        <fullName evidence="1">DNA-directed RNA polymerase, subunit G</fullName>
    </alternativeName>
</protein>
<dbReference type="HAMAP" id="MF_00866">
    <property type="entry name" value="RNApol_arch_Rpo8"/>
    <property type="match status" value="1"/>
</dbReference>
<dbReference type="GO" id="GO:0005737">
    <property type="term" value="C:cytoplasm"/>
    <property type="evidence" value="ECO:0007669"/>
    <property type="project" value="UniProtKB-SubCell"/>
</dbReference>
<comment type="subcellular location">
    <subcellularLocation>
        <location evidence="1">Cytoplasm</location>
    </subcellularLocation>
</comment>
<gene>
    <name evidence="1" type="primary">rpo8</name>
    <name evidence="1" type="synonym">rpoG</name>
    <name evidence="2" type="ORF">ENP99_02410</name>
</gene>
<organism evidence="2">
    <name type="scientific">Ignisphaera aggregans</name>
    <dbReference type="NCBI Taxonomy" id="334771"/>
    <lineage>
        <taxon>Archaea</taxon>
        <taxon>Thermoproteota</taxon>
        <taxon>Thermoprotei</taxon>
        <taxon>Desulfurococcales</taxon>
        <taxon>Desulfurococcaceae</taxon>
        <taxon>Ignisphaera</taxon>
    </lineage>
</organism>
<dbReference type="GO" id="GO:0006351">
    <property type="term" value="P:DNA-templated transcription"/>
    <property type="evidence" value="ECO:0007669"/>
    <property type="project" value="UniProtKB-UniRule"/>
</dbReference>
<sequence>MSMELICNVENMKDSYIPDIKIMEMNCKNNVKIKMDIHRRVNIFKVGDSILFTISKTTPQYNEGKDFVAHGYIISKRTEGNNLAMYVSLWGFLIILTLQNSEKIADFNTMDKVYVKISHIQ</sequence>
<dbReference type="EC" id="2.7.7.6" evidence="1"/>